<proteinExistence type="predicted"/>
<evidence type="ECO:0000313" key="1">
    <source>
        <dbReference type="EMBL" id="KAK9094158.1"/>
    </source>
</evidence>
<organism evidence="1 2">
    <name type="scientific">Stephania cephalantha</name>
    <dbReference type="NCBI Taxonomy" id="152367"/>
    <lineage>
        <taxon>Eukaryota</taxon>
        <taxon>Viridiplantae</taxon>
        <taxon>Streptophyta</taxon>
        <taxon>Embryophyta</taxon>
        <taxon>Tracheophyta</taxon>
        <taxon>Spermatophyta</taxon>
        <taxon>Magnoliopsida</taxon>
        <taxon>Ranunculales</taxon>
        <taxon>Menispermaceae</taxon>
        <taxon>Menispermoideae</taxon>
        <taxon>Cissampelideae</taxon>
        <taxon>Stephania</taxon>
    </lineage>
</organism>
<dbReference type="PANTHER" id="PTHR47150:SF6">
    <property type="entry name" value="OS01G0872900 PROTEIN"/>
    <property type="match status" value="1"/>
</dbReference>
<sequence length="139" mass="16162">MSSSSIESDSSDDSVSIMKKFDELEETDSLMSTKVALVQTIAAHVSIITSTMMVDKKKCPHGGSKVGRRYIHRDRKERHELIINNYFRGDQSKYTSEHFRRRFRMDIELFMHILQADKNYDDYFTSKIDVTGKDRLSSL</sequence>
<dbReference type="EMBL" id="JBBNAG010000011">
    <property type="protein sequence ID" value="KAK9094158.1"/>
    <property type="molecule type" value="Genomic_DNA"/>
</dbReference>
<protein>
    <submittedName>
        <fullName evidence="1">Uncharacterized protein</fullName>
    </submittedName>
</protein>
<evidence type="ECO:0000313" key="2">
    <source>
        <dbReference type="Proteomes" id="UP001419268"/>
    </source>
</evidence>
<gene>
    <name evidence="1" type="ORF">Scep_025627</name>
</gene>
<name>A0AAP0EP65_9MAGN</name>
<dbReference type="AlphaFoldDB" id="A0AAP0EP65"/>
<accession>A0AAP0EP65</accession>
<dbReference type="PANTHER" id="PTHR47150">
    <property type="entry name" value="OS12G0169200 PROTEIN"/>
    <property type="match status" value="1"/>
</dbReference>
<comment type="caution">
    <text evidence="1">The sequence shown here is derived from an EMBL/GenBank/DDBJ whole genome shotgun (WGS) entry which is preliminary data.</text>
</comment>
<keyword evidence="2" id="KW-1185">Reference proteome</keyword>
<reference evidence="1 2" key="1">
    <citation type="submission" date="2024-01" db="EMBL/GenBank/DDBJ databases">
        <title>Genome assemblies of Stephania.</title>
        <authorList>
            <person name="Yang L."/>
        </authorList>
    </citation>
    <scope>NUCLEOTIDE SEQUENCE [LARGE SCALE GENOMIC DNA]</scope>
    <source>
        <strain evidence="1">JXDWG</strain>
        <tissue evidence="1">Leaf</tissue>
    </source>
</reference>
<dbReference type="Proteomes" id="UP001419268">
    <property type="component" value="Unassembled WGS sequence"/>
</dbReference>